<reference evidence="5" key="1">
    <citation type="submission" date="2021-01" db="EMBL/GenBank/DDBJ databases">
        <title>Genomic Encyclopedia of Type Strains, Phase IV (KMG-IV): sequencing the most valuable type-strain genomes for metagenomic binning, comparative biology and taxonomic classification.</title>
        <authorList>
            <person name="Goeker M."/>
        </authorList>
    </citation>
    <scope>NUCLEOTIDE SEQUENCE</scope>
    <source>
        <strain evidence="5">DSM 25523</strain>
    </source>
</reference>
<comment type="cofactor">
    <cofactor evidence="1">
        <name>Mg(2+)</name>
        <dbReference type="ChEBI" id="CHEBI:18420"/>
    </cofactor>
</comment>
<dbReference type="Proteomes" id="UP000717624">
    <property type="component" value="Unassembled WGS sequence"/>
</dbReference>
<dbReference type="AlphaFoldDB" id="A0A938XSU0"/>
<dbReference type="EMBL" id="JAFBEB010000002">
    <property type="protein sequence ID" value="MBM7589342.1"/>
    <property type="molecule type" value="Genomic_DNA"/>
</dbReference>
<dbReference type="GO" id="GO:0016836">
    <property type="term" value="F:hydro-lyase activity"/>
    <property type="evidence" value="ECO:0007669"/>
    <property type="project" value="TreeGrafter"/>
</dbReference>
<dbReference type="GO" id="GO:0016853">
    <property type="term" value="F:isomerase activity"/>
    <property type="evidence" value="ECO:0007669"/>
    <property type="project" value="UniProtKB-KW"/>
</dbReference>
<accession>A0A938XSU0</accession>
<dbReference type="InterPro" id="IPR036849">
    <property type="entry name" value="Enolase-like_C_sf"/>
</dbReference>
<sequence length="372" mass="42166">MEIERIETYPLLHRLEQPYGDANGLKKYRSCYLIRIITRSGIDGWGEIIDWLPTLEKGMQERIIPYLLGKKATDRLQLVKVIKKWHQRAAAGISMALTEIVAKQAGLSICDLWGGRFHTSIPVYASFQSYCDEQTWMERSLQLVEKVVTAGFSQIKVKIGGRTLKEDQAHITRLQAMVGNEVQIAIDGNQSYDLATTLQWQKLLHRYENWLWLEEPMPLSSIAEYRLLRGQLPLAVAGGENLLSAKQFVPLLQANALDILQPDSMHQDGVDGFRATLQLGRSFGLRVSPHAYDGVLSRLYALFAQACLQPWSKMSGEKIEPIEWDVMENPFTHLLPLQPVAGTVKLPNGPGIGMEFDRERLNAYRWNGSTYV</sequence>
<keyword evidence="5" id="KW-0413">Isomerase</keyword>
<evidence type="ECO:0000313" key="5">
    <source>
        <dbReference type="EMBL" id="MBM7589342.1"/>
    </source>
</evidence>
<dbReference type="PANTHER" id="PTHR13794:SF58">
    <property type="entry name" value="MITOCHONDRIAL ENOLASE SUPERFAMILY MEMBER 1"/>
    <property type="match status" value="1"/>
</dbReference>
<dbReference type="SMART" id="SM00922">
    <property type="entry name" value="MR_MLE"/>
    <property type="match status" value="1"/>
</dbReference>
<dbReference type="Pfam" id="PF13378">
    <property type="entry name" value="MR_MLE_C"/>
    <property type="match status" value="1"/>
</dbReference>
<dbReference type="GO" id="GO:0016052">
    <property type="term" value="P:carbohydrate catabolic process"/>
    <property type="evidence" value="ECO:0007669"/>
    <property type="project" value="TreeGrafter"/>
</dbReference>
<dbReference type="InterPro" id="IPR029017">
    <property type="entry name" value="Enolase-like_N"/>
</dbReference>
<dbReference type="Gene3D" id="3.20.20.120">
    <property type="entry name" value="Enolase-like C-terminal domain"/>
    <property type="match status" value="1"/>
</dbReference>
<comment type="caution">
    <text evidence="5">The sequence shown here is derived from an EMBL/GenBank/DDBJ whole genome shotgun (WGS) entry which is preliminary data.</text>
</comment>
<dbReference type="GO" id="GO:0000287">
    <property type="term" value="F:magnesium ion binding"/>
    <property type="evidence" value="ECO:0007669"/>
    <property type="project" value="TreeGrafter"/>
</dbReference>
<dbReference type="InterPro" id="IPR013341">
    <property type="entry name" value="Mandelate_racemase_N_dom"/>
</dbReference>
<evidence type="ECO:0000256" key="3">
    <source>
        <dbReference type="ARBA" id="ARBA00022842"/>
    </source>
</evidence>
<proteinExistence type="predicted"/>
<name>A0A938XSU0_9BACL</name>
<dbReference type="EC" id="5.5.1.-" evidence="5"/>
<dbReference type="CDD" id="cd03316">
    <property type="entry name" value="MR_like"/>
    <property type="match status" value="1"/>
</dbReference>
<gene>
    <name evidence="5" type="ORF">JOD01_000940</name>
</gene>
<keyword evidence="2" id="KW-0479">Metal-binding</keyword>
<evidence type="ECO:0000259" key="4">
    <source>
        <dbReference type="SMART" id="SM00922"/>
    </source>
</evidence>
<protein>
    <submittedName>
        <fullName evidence="5">D-galactarolactone cycloisomerase</fullName>
        <ecNumber evidence="5">5.5.1.-</ecNumber>
    </submittedName>
</protein>
<dbReference type="Gene3D" id="3.30.390.10">
    <property type="entry name" value="Enolase-like, N-terminal domain"/>
    <property type="match status" value="1"/>
</dbReference>
<dbReference type="SFLD" id="SFLDS00001">
    <property type="entry name" value="Enolase"/>
    <property type="match status" value="1"/>
</dbReference>
<dbReference type="RefSeq" id="WP_204517068.1">
    <property type="nucleotide sequence ID" value="NZ_BAABIN010000015.1"/>
</dbReference>
<keyword evidence="6" id="KW-1185">Reference proteome</keyword>
<dbReference type="InterPro" id="IPR046945">
    <property type="entry name" value="RHMD-like"/>
</dbReference>
<dbReference type="SFLD" id="SFLDG00179">
    <property type="entry name" value="mandelate_racemase"/>
    <property type="match status" value="1"/>
</dbReference>
<dbReference type="PANTHER" id="PTHR13794">
    <property type="entry name" value="ENOLASE SUPERFAMILY, MANDELATE RACEMASE"/>
    <property type="match status" value="1"/>
</dbReference>
<dbReference type="Pfam" id="PF02746">
    <property type="entry name" value="MR_MLE_N"/>
    <property type="match status" value="1"/>
</dbReference>
<dbReference type="SUPFAM" id="SSF51604">
    <property type="entry name" value="Enolase C-terminal domain-like"/>
    <property type="match status" value="1"/>
</dbReference>
<dbReference type="SUPFAM" id="SSF54826">
    <property type="entry name" value="Enolase N-terminal domain-like"/>
    <property type="match status" value="1"/>
</dbReference>
<dbReference type="InterPro" id="IPR029065">
    <property type="entry name" value="Enolase_C-like"/>
</dbReference>
<evidence type="ECO:0000313" key="6">
    <source>
        <dbReference type="Proteomes" id="UP000717624"/>
    </source>
</evidence>
<keyword evidence="3" id="KW-0460">Magnesium</keyword>
<evidence type="ECO:0000256" key="1">
    <source>
        <dbReference type="ARBA" id="ARBA00001946"/>
    </source>
</evidence>
<evidence type="ECO:0000256" key="2">
    <source>
        <dbReference type="ARBA" id="ARBA00022723"/>
    </source>
</evidence>
<organism evidence="5 6">
    <name type="scientific">Brevibacillus fulvus</name>
    <dbReference type="NCBI Taxonomy" id="1125967"/>
    <lineage>
        <taxon>Bacteria</taxon>
        <taxon>Bacillati</taxon>
        <taxon>Bacillota</taxon>
        <taxon>Bacilli</taxon>
        <taxon>Bacillales</taxon>
        <taxon>Paenibacillaceae</taxon>
        <taxon>Brevibacillus</taxon>
    </lineage>
</organism>
<dbReference type="InterPro" id="IPR013342">
    <property type="entry name" value="Mandelate_racemase_C"/>
</dbReference>
<feature type="domain" description="Mandelate racemase/muconate lactonizing enzyme C-terminal" evidence="4">
    <location>
        <begin position="137"/>
        <end position="235"/>
    </location>
</feature>